<organism evidence="11 12">
    <name type="scientific">Halotalea alkalilenta</name>
    <dbReference type="NCBI Taxonomy" id="376489"/>
    <lineage>
        <taxon>Bacteria</taxon>
        <taxon>Pseudomonadati</taxon>
        <taxon>Pseudomonadota</taxon>
        <taxon>Gammaproteobacteria</taxon>
        <taxon>Oceanospirillales</taxon>
        <taxon>Halomonadaceae</taxon>
        <taxon>Halotalea</taxon>
    </lineage>
</organism>
<comment type="catalytic activity">
    <reaction evidence="6">
        <text>a fatty acyl-CoA + H2O = a fatty acid + CoA + H(+)</text>
        <dbReference type="Rhea" id="RHEA:16781"/>
        <dbReference type="ChEBI" id="CHEBI:15377"/>
        <dbReference type="ChEBI" id="CHEBI:15378"/>
        <dbReference type="ChEBI" id="CHEBI:28868"/>
        <dbReference type="ChEBI" id="CHEBI:57287"/>
        <dbReference type="ChEBI" id="CHEBI:77636"/>
        <dbReference type="EC" id="3.1.2.20"/>
    </reaction>
    <physiologicalReaction direction="left-to-right" evidence="6">
        <dbReference type="Rhea" id="RHEA:16782"/>
    </physiologicalReaction>
</comment>
<evidence type="ECO:0000256" key="7">
    <source>
        <dbReference type="ARBA" id="ARBA00071120"/>
    </source>
</evidence>
<protein>
    <recommendedName>
        <fullName evidence="7">Acyl-CoA thioesterase 2</fullName>
        <ecNumber evidence="5">3.1.2.20</ecNumber>
    </recommendedName>
    <alternativeName>
        <fullName evidence="8">Thioesterase II</fullName>
    </alternativeName>
</protein>
<dbReference type="RefSeq" id="WP_064123471.1">
    <property type="nucleotide sequence ID" value="NZ_CP015243.1"/>
</dbReference>
<dbReference type="InterPro" id="IPR042171">
    <property type="entry name" value="Acyl-CoA_hotdog"/>
</dbReference>
<comment type="subunit">
    <text evidence="2">Homotetramer.</text>
</comment>
<dbReference type="Pfam" id="PF13622">
    <property type="entry name" value="4HBT_3"/>
    <property type="match status" value="1"/>
</dbReference>
<evidence type="ECO:0000256" key="3">
    <source>
        <dbReference type="ARBA" id="ARBA00022801"/>
    </source>
</evidence>
<dbReference type="PANTHER" id="PTHR11066:SF34">
    <property type="entry name" value="ACYL-COENZYME A THIOESTERASE 8"/>
    <property type="match status" value="1"/>
</dbReference>
<dbReference type="EC" id="3.1.2.20" evidence="5"/>
<dbReference type="PANTHER" id="PTHR11066">
    <property type="entry name" value="ACYL-COA THIOESTERASE"/>
    <property type="match status" value="1"/>
</dbReference>
<dbReference type="InterPro" id="IPR029069">
    <property type="entry name" value="HotDog_dom_sf"/>
</dbReference>
<evidence type="ECO:0000256" key="5">
    <source>
        <dbReference type="ARBA" id="ARBA00038894"/>
    </source>
</evidence>
<dbReference type="Proteomes" id="UP000077875">
    <property type="component" value="Chromosome"/>
</dbReference>
<dbReference type="InterPro" id="IPR025652">
    <property type="entry name" value="TesB_C"/>
</dbReference>
<accession>A0A172YH73</accession>
<keyword evidence="12" id="KW-1185">Reference proteome</keyword>
<comment type="similarity">
    <text evidence="1">Belongs to the C/M/P thioester hydrolase family.</text>
</comment>
<dbReference type="Pfam" id="PF02551">
    <property type="entry name" value="Acyl_CoA_thio"/>
    <property type="match status" value="1"/>
</dbReference>
<evidence type="ECO:0000256" key="1">
    <source>
        <dbReference type="ARBA" id="ARBA00006538"/>
    </source>
</evidence>
<dbReference type="GO" id="GO:0047617">
    <property type="term" value="F:fatty acyl-CoA hydrolase activity"/>
    <property type="evidence" value="ECO:0007669"/>
    <property type="project" value="UniProtKB-EC"/>
</dbReference>
<dbReference type="EMBL" id="CP015243">
    <property type="protein sequence ID" value="ANF58609.1"/>
    <property type="molecule type" value="Genomic_DNA"/>
</dbReference>
<name>A0A172YH73_9GAMM</name>
<proteinExistence type="inferred from homology"/>
<dbReference type="GO" id="GO:0006637">
    <property type="term" value="P:acyl-CoA metabolic process"/>
    <property type="evidence" value="ECO:0007669"/>
    <property type="project" value="InterPro"/>
</dbReference>
<sequence>MTQSSIGLPELLSLEPLEVNLFRGVSLDLGLPQLFGGHVLAQALAAAARTVPSERAVHSLHGYFLRPGDASRPVVYQVDPTRDGGSFTTRRITAIQYGQPIFFCSASFHLEEPGFEHQSSAAAPDTASPEALLERGVRVERLPNLPVEILRCDLSRDPPRHSVWIRLLGEAPADPALHRQMLAYASDLCLLATALLAHDKRPHEPGLRIASLDHAIWFHRDLDLHDWHLYQMDSPWAGGARGLSHGEIFDRNGVLVATTMQEGLVRFSP</sequence>
<evidence type="ECO:0000259" key="9">
    <source>
        <dbReference type="Pfam" id="PF02551"/>
    </source>
</evidence>
<evidence type="ECO:0000256" key="4">
    <source>
        <dbReference type="ARBA" id="ARBA00023098"/>
    </source>
</evidence>
<dbReference type="KEGG" id="haa:A5892_14950"/>
<dbReference type="SUPFAM" id="SSF54637">
    <property type="entry name" value="Thioesterase/thiol ester dehydrase-isomerase"/>
    <property type="match status" value="2"/>
</dbReference>
<evidence type="ECO:0000256" key="6">
    <source>
        <dbReference type="ARBA" id="ARBA00050943"/>
    </source>
</evidence>
<keyword evidence="3" id="KW-0378">Hydrolase</keyword>
<dbReference type="STRING" id="376489.A5892_14950"/>
<evidence type="ECO:0000256" key="8">
    <source>
        <dbReference type="ARBA" id="ARBA00079653"/>
    </source>
</evidence>
<dbReference type="AlphaFoldDB" id="A0A172YH73"/>
<dbReference type="Gene3D" id="2.40.160.210">
    <property type="entry name" value="Acyl-CoA thioesterase, double hotdog domain"/>
    <property type="match status" value="1"/>
</dbReference>
<keyword evidence="4" id="KW-0443">Lipid metabolism</keyword>
<feature type="domain" description="Acyl-CoA thioesterase-like N-terminal HotDog" evidence="10">
    <location>
        <begin position="34"/>
        <end position="109"/>
    </location>
</feature>
<feature type="domain" description="Acyl-CoA thioesterase 2 C-terminal" evidence="9">
    <location>
        <begin position="161"/>
        <end position="264"/>
    </location>
</feature>
<evidence type="ECO:0000259" key="10">
    <source>
        <dbReference type="Pfam" id="PF13622"/>
    </source>
</evidence>
<dbReference type="CDD" id="cd03445">
    <property type="entry name" value="Thioesterase_II_repeat2"/>
    <property type="match status" value="1"/>
</dbReference>
<dbReference type="GO" id="GO:0005829">
    <property type="term" value="C:cytosol"/>
    <property type="evidence" value="ECO:0007669"/>
    <property type="project" value="TreeGrafter"/>
</dbReference>
<evidence type="ECO:0000313" key="11">
    <source>
        <dbReference type="EMBL" id="ANF58609.1"/>
    </source>
</evidence>
<dbReference type="GO" id="GO:0009062">
    <property type="term" value="P:fatty acid catabolic process"/>
    <property type="evidence" value="ECO:0007669"/>
    <property type="project" value="TreeGrafter"/>
</dbReference>
<dbReference type="FunFam" id="2.40.160.210:FF:000001">
    <property type="entry name" value="Acyl-CoA thioesterase II"/>
    <property type="match status" value="1"/>
</dbReference>
<gene>
    <name evidence="11" type="ORF">A5892_14950</name>
</gene>
<dbReference type="InterPro" id="IPR049449">
    <property type="entry name" value="TesB_ACOT8-like_N"/>
</dbReference>
<reference evidence="11 12" key="1">
    <citation type="submission" date="2016-04" db="EMBL/GenBank/DDBJ databases">
        <title>Complete Genome Sequence of Halotalea alkalilenta IHB B 13600.</title>
        <authorList>
            <person name="Swarnkar M.K."/>
            <person name="Sharma A."/>
            <person name="Kaushal K."/>
            <person name="Soni R."/>
            <person name="Rana S."/>
            <person name="Singh A.K."/>
            <person name="Gulati A."/>
        </authorList>
    </citation>
    <scope>NUCLEOTIDE SEQUENCE [LARGE SCALE GENOMIC DNA]</scope>
    <source>
        <strain evidence="11 12">IHB B 13600</strain>
    </source>
</reference>
<dbReference type="CDD" id="cd03444">
    <property type="entry name" value="Thioesterase_II_repeat1"/>
    <property type="match status" value="1"/>
</dbReference>
<dbReference type="InterPro" id="IPR003703">
    <property type="entry name" value="Acyl_CoA_thio"/>
</dbReference>
<evidence type="ECO:0000313" key="12">
    <source>
        <dbReference type="Proteomes" id="UP000077875"/>
    </source>
</evidence>
<evidence type="ECO:0000256" key="2">
    <source>
        <dbReference type="ARBA" id="ARBA00011881"/>
    </source>
</evidence>